<name>X6LEU9_RETFI</name>
<dbReference type="Gene3D" id="2.130.10.10">
    <property type="entry name" value="YVTN repeat-like/Quinoprotein amine dehydrogenase"/>
    <property type="match status" value="1"/>
</dbReference>
<evidence type="ECO:0000256" key="3">
    <source>
        <dbReference type="PROSITE-ProRule" id="PRU00221"/>
    </source>
</evidence>
<gene>
    <name evidence="5" type="ORF">RFI_37607</name>
</gene>
<evidence type="ECO:0000313" key="5">
    <source>
        <dbReference type="EMBL" id="ETN99860.1"/>
    </source>
</evidence>
<dbReference type="PANTHER" id="PTHR19848:SF8">
    <property type="entry name" value="F-BOX AND WD REPEAT DOMAIN CONTAINING 7"/>
    <property type="match status" value="1"/>
</dbReference>
<dbReference type="PROSITE" id="PS50082">
    <property type="entry name" value="WD_REPEATS_2"/>
    <property type="match status" value="1"/>
</dbReference>
<protein>
    <submittedName>
        <fullName evidence="5">WD-40 repeat-containing protein</fullName>
    </submittedName>
</protein>
<dbReference type="Proteomes" id="UP000023152">
    <property type="component" value="Unassembled WGS sequence"/>
</dbReference>
<dbReference type="SUPFAM" id="SSF50978">
    <property type="entry name" value="WD40 repeat-like"/>
    <property type="match status" value="1"/>
</dbReference>
<dbReference type="InterPro" id="IPR036322">
    <property type="entry name" value="WD40_repeat_dom_sf"/>
</dbReference>
<feature type="non-terminal residue" evidence="5">
    <location>
        <position position="1"/>
    </location>
</feature>
<evidence type="ECO:0000256" key="2">
    <source>
        <dbReference type="ARBA" id="ARBA00022737"/>
    </source>
</evidence>
<accession>X6LEU9</accession>
<organism evidence="5 6">
    <name type="scientific">Reticulomyxa filosa</name>
    <dbReference type="NCBI Taxonomy" id="46433"/>
    <lineage>
        <taxon>Eukaryota</taxon>
        <taxon>Sar</taxon>
        <taxon>Rhizaria</taxon>
        <taxon>Retaria</taxon>
        <taxon>Foraminifera</taxon>
        <taxon>Monothalamids</taxon>
        <taxon>Reticulomyxidae</taxon>
        <taxon>Reticulomyxa</taxon>
    </lineage>
</organism>
<sequence>NKTFRKKQNKKMKLQQPKNQDDSSSIMSSGTNNIHNFDSFCSSSKLLKTFTGHTDIVYSIDYSTFDDGQFICSGSKDHTVRVWYVDNNKQIRSFNEHSSCVYCVKFSQYHYYNNKHRHVICFSLSDNTIRFWDFKHNKQLQ</sequence>
<feature type="region of interest" description="Disordered" evidence="4">
    <location>
        <begin position="1"/>
        <end position="27"/>
    </location>
</feature>
<dbReference type="EMBL" id="ASPP01042678">
    <property type="protein sequence ID" value="ETN99860.1"/>
    <property type="molecule type" value="Genomic_DNA"/>
</dbReference>
<reference evidence="5 6" key="1">
    <citation type="journal article" date="2013" name="Curr. Biol.">
        <title>The Genome of the Foraminiferan Reticulomyxa filosa.</title>
        <authorList>
            <person name="Glockner G."/>
            <person name="Hulsmann N."/>
            <person name="Schleicher M."/>
            <person name="Noegel A.A."/>
            <person name="Eichinger L."/>
            <person name="Gallinger C."/>
            <person name="Pawlowski J."/>
            <person name="Sierra R."/>
            <person name="Euteneuer U."/>
            <person name="Pillet L."/>
            <person name="Moustafa A."/>
            <person name="Platzer M."/>
            <person name="Groth M."/>
            <person name="Szafranski K."/>
            <person name="Schliwa M."/>
        </authorList>
    </citation>
    <scope>NUCLEOTIDE SEQUENCE [LARGE SCALE GENOMIC DNA]</scope>
</reference>
<dbReference type="PROSITE" id="PS50294">
    <property type="entry name" value="WD_REPEATS_REGION"/>
    <property type="match status" value="1"/>
</dbReference>
<feature type="repeat" description="WD" evidence="3">
    <location>
        <begin position="50"/>
        <end position="93"/>
    </location>
</feature>
<comment type="caution">
    <text evidence="5">The sequence shown here is derived from an EMBL/GenBank/DDBJ whole genome shotgun (WGS) entry which is preliminary data.</text>
</comment>
<proteinExistence type="predicted"/>
<dbReference type="InterPro" id="IPR015943">
    <property type="entry name" value="WD40/YVTN_repeat-like_dom_sf"/>
</dbReference>
<evidence type="ECO:0000313" key="6">
    <source>
        <dbReference type="Proteomes" id="UP000023152"/>
    </source>
</evidence>
<dbReference type="AlphaFoldDB" id="X6LEU9"/>
<dbReference type="InterPro" id="IPR001680">
    <property type="entry name" value="WD40_rpt"/>
</dbReference>
<evidence type="ECO:0000256" key="1">
    <source>
        <dbReference type="ARBA" id="ARBA00022574"/>
    </source>
</evidence>
<keyword evidence="2" id="KW-0677">Repeat</keyword>
<dbReference type="SMART" id="SM00320">
    <property type="entry name" value="WD40"/>
    <property type="match status" value="2"/>
</dbReference>
<dbReference type="Pfam" id="PF00400">
    <property type="entry name" value="WD40"/>
    <property type="match status" value="2"/>
</dbReference>
<evidence type="ECO:0000256" key="4">
    <source>
        <dbReference type="SAM" id="MobiDB-lite"/>
    </source>
</evidence>
<feature type="compositionally biased region" description="Polar residues" evidence="4">
    <location>
        <begin position="16"/>
        <end position="27"/>
    </location>
</feature>
<keyword evidence="1 3" id="KW-0853">WD repeat</keyword>
<dbReference type="PANTHER" id="PTHR19848">
    <property type="entry name" value="WD40 REPEAT PROTEIN"/>
    <property type="match status" value="1"/>
</dbReference>
<feature type="non-terminal residue" evidence="5">
    <location>
        <position position="141"/>
    </location>
</feature>
<keyword evidence="6" id="KW-1185">Reference proteome</keyword>
<feature type="compositionally biased region" description="Basic residues" evidence="4">
    <location>
        <begin position="1"/>
        <end position="13"/>
    </location>
</feature>